<dbReference type="Gene3D" id="1.10.260.40">
    <property type="entry name" value="lambda repressor-like DNA-binding domains"/>
    <property type="match status" value="1"/>
</dbReference>
<keyword evidence="2" id="KW-0812">Transmembrane</keyword>
<keyword evidence="5" id="KW-1185">Reference proteome</keyword>
<dbReference type="EMBL" id="PUFN01000028">
    <property type="protein sequence ID" value="TDG69987.1"/>
    <property type="molecule type" value="Genomic_DNA"/>
</dbReference>
<comment type="caution">
    <text evidence="4">The sequence shown here is derived from an EMBL/GenBank/DDBJ whole genome shotgun (WGS) entry which is preliminary data.</text>
</comment>
<dbReference type="SMART" id="SM00530">
    <property type="entry name" value="HTH_XRE"/>
    <property type="match status" value="1"/>
</dbReference>
<name>A0A4R5NBR5_9LACO</name>
<dbReference type="PANTHER" id="PTHR46558">
    <property type="entry name" value="TRACRIPTIONAL REGULATORY PROTEIN-RELATED-RELATED"/>
    <property type="match status" value="1"/>
</dbReference>
<feature type="transmembrane region" description="Helical" evidence="2">
    <location>
        <begin position="108"/>
        <end position="130"/>
    </location>
</feature>
<dbReference type="InterPro" id="IPR010982">
    <property type="entry name" value="Lambda_DNA-bd_dom_sf"/>
</dbReference>
<keyword evidence="2" id="KW-1133">Transmembrane helix</keyword>
<feature type="transmembrane region" description="Helical" evidence="2">
    <location>
        <begin position="151"/>
        <end position="171"/>
    </location>
</feature>
<evidence type="ECO:0000256" key="1">
    <source>
        <dbReference type="ARBA" id="ARBA00023125"/>
    </source>
</evidence>
<dbReference type="STRING" id="1612.ABB44_03950"/>
<dbReference type="Proteomes" id="UP000295257">
    <property type="component" value="Unassembled WGS sequence"/>
</dbReference>
<reference evidence="4 5" key="1">
    <citation type="journal article" date="2019" name="Appl. Microbiol. Biotechnol.">
        <title>Uncovering carbohydrate metabolism through a genotype-phenotype association study of 56 lactic acid bacteria genomes.</title>
        <authorList>
            <person name="Buron-Moles G."/>
            <person name="Chailyan A."/>
            <person name="Dolejs I."/>
            <person name="Forster J."/>
            <person name="Miks M.H."/>
        </authorList>
    </citation>
    <scope>NUCLEOTIDE SEQUENCE [LARGE SCALE GENOMIC DNA]</scope>
    <source>
        <strain evidence="4 5">ATCC 29644</strain>
    </source>
</reference>
<dbReference type="Pfam" id="PF01381">
    <property type="entry name" value="HTH_3"/>
    <property type="match status" value="1"/>
</dbReference>
<organism evidence="4 5">
    <name type="scientific">Companilactobacillus farciminis</name>
    <dbReference type="NCBI Taxonomy" id="1612"/>
    <lineage>
        <taxon>Bacteria</taxon>
        <taxon>Bacillati</taxon>
        <taxon>Bacillota</taxon>
        <taxon>Bacilli</taxon>
        <taxon>Lactobacillales</taxon>
        <taxon>Lactobacillaceae</taxon>
        <taxon>Companilactobacillus</taxon>
    </lineage>
</organism>
<dbReference type="PROSITE" id="PS50943">
    <property type="entry name" value="HTH_CROC1"/>
    <property type="match status" value="1"/>
</dbReference>
<keyword evidence="1" id="KW-0238">DNA-binding</keyword>
<evidence type="ECO:0000313" key="4">
    <source>
        <dbReference type="EMBL" id="TDG69987.1"/>
    </source>
</evidence>
<accession>A0A4R5NBR5</accession>
<evidence type="ECO:0000313" key="5">
    <source>
        <dbReference type="Proteomes" id="UP000295257"/>
    </source>
</evidence>
<dbReference type="RefSeq" id="WP_010017972.1">
    <property type="nucleotide sequence ID" value="NZ_PUFN01000028.1"/>
</dbReference>
<sequence length="173" mass="20028">MELNQILRKKRQEYHLTQEQLAEKLYVSSKTVSNWETGKTFPDINSLIRLSKLYHISLDNLLVEGSDIVRDIDRKTRLMTLKRYMWLPSILNLILILIVSQQKFLGRLSTVSTVLILVSIALNSGILIYFNQEVKQEEQTTEVSIRPNKQVQGFLLFAVLFVGSMIVAYLLKK</sequence>
<dbReference type="CDD" id="cd00093">
    <property type="entry name" value="HTH_XRE"/>
    <property type="match status" value="1"/>
</dbReference>
<proteinExistence type="predicted"/>
<dbReference type="SUPFAM" id="SSF47413">
    <property type="entry name" value="lambda repressor-like DNA-binding domains"/>
    <property type="match status" value="1"/>
</dbReference>
<dbReference type="OrthoDB" id="9805856at2"/>
<feature type="transmembrane region" description="Helical" evidence="2">
    <location>
        <begin position="84"/>
        <end position="102"/>
    </location>
</feature>
<feature type="domain" description="HTH cro/C1-type" evidence="3">
    <location>
        <begin position="7"/>
        <end position="61"/>
    </location>
</feature>
<evidence type="ECO:0000256" key="2">
    <source>
        <dbReference type="SAM" id="Phobius"/>
    </source>
</evidence>
<dbReference type="InterPro" id="IPR001387">
    <property type="entry name" value="Cro/C1-type_HTH"/>
</dbReference>
<evidence type="ECO:0000259" key="3">
    <source>
        <dbReference type="PROSITE" id="PS50943"/>
    </source>
</evidence>
<protein>
    <recommendedName>
        <fullName evidence="3">HTH cro/C1-type domain-containing protein</fullName>
    </recommendedName>
</protein>
<gene>
    <name evidence="4" type="ORF">C5L30_001718</name>
</gene>
<dbReference type="AlphaFoldDB" id="A0A4R5NBR5"/>
<keyword evidence="2" id="KW-0472">Membrane</keyword>
<dbReference type="PANTHER" id="PTHR46558:SF15">
    <property type="entry name" value="HELIX-TURN-HELIX DOMAIN PROTEIN"/>
    <property type="match status" value="1"/>
</dbReference>
<dbReference type="GO" id="GO:0003677">
    <property type="term" value="F:DNA binding"/>
    <property type="evidence" value="ECO:0007669"/>
    <property type="project" value="UniProtKB-KW"/>
</dbReference>